<dbReference type="EMBL" id="JACEFO010000546">
    <property type="protein sequence ID" value="KAF8765584.1"/>
    <property type="molecule type" value="Genomic_DNA"/>
</dbReference>
<keyword evidence="1" id="KW-0472">Membrane</keyword>
<gene>
    <name evidence="3" type="ORF">HU200_008402</name>
</gene>
<dbReference type="AlphaFoldDB" id="A0A835KNZ0"/>
<feature type="transmembrane region" description="Helical" evidence="1">
    <location>
        <begin position="108"/>
        <end position="129"/>
    </location>
</feature>
<evidence type="ECO:0000313" key="4">
    <source>
        <dbReference type="Proteomes" id="UP000636709"/>
    </source>
</evidence>
<keyword evidence="1" id="KW-1133">Transmembrane helix</keyword>
<accession>A0A835KNZ0</accession>
<dbReference type="Pfam" id="PF13962">
    <property type="entry name" value="PGG"/>
    <property type="match status" value="1"/>
</dbReference>
<evidence type="ECO:0000256" key="1">
    <source>
        <dbReference type="SAM" id="Phobius"/>
    </source>
</evidence>
<sequence length="168" mass="18566">MADEPWAAHFVACLSLPEPDDHLKQTRTGRTKRHLPGGLVPPGGFWLDNRHGHAAGNPILQDSNNHRYHIFFNCNSTSFATSIAVIALLILELIHLAMKNKDDGQRTLLIHAAHYMMLLDLVGLLGAYASGSSREWETSGYIVAVVAAEEDVGTDNHLRDPALPKRRE</sequence>
<protein>
    <recommendedName>
        <fullName evidence="2">PGG domain-containing protein</fullName>
    </recommendedName>
</protein>
<feature type="domain" description="PGG" evidence="2">
    <location>
        <begin position="38"/>
        <end position="134"/>
    </location>
</feature>
<evidence type="ECO:0000313" key="3">
    <source>
        <dbReference type="EMBL" id="KAF8765584.1"/>
    </source>
</evidence>
<comment type="caution">
    <text evidence="3">The sequence shown here is derived from an EMBL/GenBank/DDBJ whole genome shotgun (WGS) entry which is preliminary data.</text>
</comment>
<feature type="transmembrane region" description="Helical" evidence="1">
    <location>
        <begin position="70"/>
        <end position="96"/>
    </location>
</feature>
<evidence type="ECO:0000259" key="2">
    <source>
        <dbReference type="Pfam" id="PF13962"/>
    </source>
</evidence>
<dbReference type="OrthoDB" id="681126at2759"/>
<dbReference type="InterPro" id="IPR026961">
    <property type="entry name" value="PGG_dom"/>
</dbReference>
<keyword evidence="1" id="KW-0812">Transmembrane</keyword>
<proteinExistence type="predicted"/>
<name>A0A835KNZ0_9POAL</name>
<organism evidence="3 4">
    <name type="scientific">Digitaria exilis</name>
    <dbReference type="NCBI Taxonomy" id="1010633"/>
    <lineage>
        <taxon>Eukaryota</taxon>
        <taxon>Viridiplantae</taxon>
        <taxon>Streptophyta</taxon>
        <taxon>Embryophyta</taxon>
        <taxon>Tracheophyta</taxon>
        <taxon>Spermatophyta</taxon>
        <taxon>Magnoliopsida</taxon>
        <taxon>Liliopsida</taxon>
        <taxon>Poales</taxon>
        <taxon>Poaceae</taxon>
        <taxon>PACMAD clade</taxon>
        <taxon>Panicoideae</taxon>
        <taxon>Panicodae</taxon>
        <taxon>Paniceae</taxon>
        <taxon>Anthephorinae</taxon>
        <taxon>Digitaria</taxon>
    </lineage>
</organism>
<keyword evidence="4" id="KW-1185">Reference proteome</keyword>
<reference evidence="3" key="1">
    <citation type="submission" date="2020-07" db="EMBL/GenBank/DDBJ databases">
        <title>Genome sequence and genetic diversity analysis of an under-domesticated orphan crop, white fonio (Digitaria exilis).</title>
        <authorList>
            <person name="Bennetzen J.L."/>
            <person name="Chen S."/>
            <person name="Ma X."/>
            <person name="Wang X."/>
            <person name="Yssel A.E.J."/>
            <person name="Chaluvadi S.R."/>
            <person name="Johnson M."/>
            <person name="Gangashetty P."/>
            <person name="Hamidou F."/>
            <person name="Sanogo M.D."/>
            <person name="Zwaenepoel A."/>
            <person name="Wallace J."/>
            <person name="Van De Peer Y."/>
            <person name="Van Deynze A."/>
        </authorList>
    </citation>
    <scope>NUCLEOTIDE SEQUENCE</scope>
    <source>
        <tissue evidence="3">Leaves</tissue>
    </source>
</reference>
<dbReference type="Proteomes" id="UP000636709">
    <property type="component" value="Unassembled WGS sequence"/>
</dbReference>